<dbReference type="InterPro" id="IPR029009">
    <property type="entry name" value="ASB_dom_sf"/>
</dbReference>
<proteinExistence type="inferred from homology"/>
<feature type="domain" description="D-3-phosphoglycerate dehydrogenase ASB" evidence="6">
    <location>
        <begin position="237"/>
        <end position="272"/>
    </location>
</feature>
<comment type="caution">
    <text evidence="7">The sequence shown here is derived from an EMBL/GenBank/DDBJ whole genome shotgun (WGS) entry which is preliminary data.</text>
</comment>
<dbReference type="PANTHER" id="PTHR42938:SF47">
    <property type="entry name" value="HYDROXYPYRUVATE REDUCTASE"/>
    <property type="match status" value="1"/>
</dbReference>
<dbReference type="Gene3D" id="3.30.1330.90">
    <property type="entry name" value="D-3-phosphoglycerate dehydrogenase, domain 3"/>
    <property type="match status" value="1"/>
</dbReference>
<dbReference type="Pfam" id="PF19304">
    <property type="entry name" value="PGDH_inter"/>
    <property type="match status" value="1"/>
</dbReference>
<organism evidence="7">
    <name type="scientific">marine sediment metagenome</name>
    <dbReference type="NCBI Taxonomy" id="412755"/>
    <lineage>
        <taxon>unclassified sequences</taxon>
        <taxon>metagenomes</taxon>
        <taxon>ecological metagenomes</taxon>
    </lineage>
</organism>
<keyword evidence="3" id="KW-0520">NAD</keyword>
<dbReference type="InterPro" id="IPR029752">
    <property type="entry name" value="D-isomer_DH_CS1"/>
</dbReference>
<dbReference type="EMBL" id="BARS01021376">
    <property type="protein sequence ID" value="GAG02898.1"/>
    <property type="molecule type" value="Genomic_DNA"/>
</dbReference>
<dbReference type="PANTHER" id="PTHR42938">
    <property type="entry name" value="FORMATE DEHYDROGENASE 1"/>
    <property type="match status" value="1"/>
</dbReference>
<evidence type="ECO:0000256" key="1">
    <source>
        <dbReference type="ARBA" id="ARBA00005854"/>
    </source>
</evidence>
<feature type="non-terminal residue" evidence="7">
    <location>
        <position position="272"/>
    </location>
</feature>
<dbReference type="InterPro" id="IPR045626">
    <property type="entry name" value="PGDH_ASB_dom"/>
</dbReference>
<dbReference type="FunFam" id="3.40.50.720:FF:000021">
    <property type="entry name" value="D-3-phosphoglycerate dehydrogenase"/>
    <property type="match status" value="1"/>
</dbReference>
<dbReference type="SUPFAM" id="SSF143548">
    <property type="entry name" value="Serine metabolism enzymes domain"/>
    <property type="match status" value="1"/>
</dbReference>
<evidence type="ECO:0000259" key="6">
    <source>
        <dbReference type="Pfam" id="PF19304"/>
    </source>
</evidence>
<feature type="domain" description="D-isomer specific 2-hydroxyacid dehydrogenase NAD-binding" evidence="5">
    <location>
        <begin position="19"/>
        <end position="194"/>
    </location>
</feature>
<name>X0URJ2_9ZZZZ</name>
<dbReference type="InterPro" id="IPR006139">
    <property type="entry name" value="D-isomer_2_OHA_DH_cat_dom"/>
</dbReference>
<dbReference type="SUPFAM" id="SSF51735">
    <property type="entry name" value="NAD(P)-binding Rossmann-fold domains"/>
    <property type="match status" value="1"/>
</dbReference>
<comment type="similarity">
    <text evidence="1">Belongs to the D-isomer specific 2-hydroxyacid dehydrogenase family.</text>
</comment>
<feature type="non-terminal residue" evidence="7">
    <location>
        <position position="1"/>
    </location>
</feature>
<evidence type="ECO:0000259" key="5">
    <source>
        <dbReference type="Pfam" id="PF02826"/>
    </source>
</evidence>
<keyword evidence="2" id="KW-0560">Oxidoreductase</keyword>
<accession>X0URJ2</accession>
<dbReference type="InterPro" id="IPR036291">
    <property type="entry name" value="NAD(P)-bd_dom_sf"/>
</dbReference>
<dbReference type="GO" id="GO:0051287">
    <property type="term" value="F:NAD binding"/>
    <property type="evidence" value="ECO:0007669"/>
    <property type="project" value="InterPro"/>
</dbReference>
<dbReference type="PROSITE" id="PS00065">
    <property type="entry name" value="D_2_HYDROXYACID_DH_1"/>
    <property type="match status" value="1"/>
</dbReference>
<sequence>IVVMNTPGGNTITTAEHAISLMVSLARHIPQATASMKAGQWNKKAFTGKELYNCTLGVIGLGNIGRIVADRARGLGMKVIAHDPFISGATSSQVEFELVSFDDLLARADFITVHVPKTKETLGLLGAKAFAKVKPGVLVINAARGGIVDEAALLEALESGQVGGAALDVFVEEPPAPDHPLVAHDRVICTPHLGAATDQAQVNVAIAVAEQVRDYLIQGIVGNAVNMPSISKELYERIRPYVVLGEKLGRFHGQTCGGSIEQIEIEYSGGAA</sequence>
<dbReference type="Gene3D" id="3.40.50.720">
    <property type="entry name" value="NAD(P)-binding Rossmann-like Domain"/>
    <property type="match status" value="2"/>
</dbReference>
<feature type="domain" description="D-isomer specific 2-hydroxyacid dehydrogenase catalytic" evidence="4">
    <location>
        <begin position="1"/>
        <end position="226"/>
    </location>
</feature>
<dbReference type="GO" id="GO:0016616">
    <property type="term" value="F:oxidoreductase activity, acting on the CH-OH group of donors, NAD or NADP as acceptor"/>
    <property type="evidence" value="ECO:0007669"/>
    <property type="project" value="InterPro"/>
</dbReference>
<gene>
    <name evidence="7" type="ORF">S01H1_34342</name>
</gene>
<dbReference type="CDD" id="cd12173">
    <property type="entry name" value="PGDH_4"/>
    <property type="match status" value="1"/>
</dbReference>
<evidence type="ECO:0008006" key="8">
    <source>
        <dbReference type="Google" id="ProtNLM"/>
    </source>
</evidence>
<evidence type="ECO:0000256" key="2">
    <source>
        <dbReference type="ARBA" id="ARBA00023002"/>
    </source>
</evidence>
<protein>
    <recommendedName>
        <fullName evidence="8">Phosphoglycerate dehydrogenase</fullName>
    </recommendedName>
</protein>
<evidence type="ECO:0000256" key="3">
    <source>
        <dbReference type="ARBA" id="ARBA00023027"/>
    </source>
</evidence>
<dbReference type="Pfam" id="PF00389">
    <property type="entry name" value="2-Hacid_dh"/>
    <property type="match status" value="1"/>
</dbReference>
<reference evidence="7" key="1">
    <citation type="journal article" date="2014" name="Front. Microbiol.">
        <title>High frequency of phylogenetically diverse reductive dehalogenase-homologous genes in deep subseafloor sedimentary metagenomes.</title>
        <authorList>
            <person name="Kawai M."/>
            <person name="Futagami T."/>
            <person name="Toyoda A."/>
            <person name="Takaki Y."/>
            <person name="Nishi S."/>
            <person name="Hori S."/>
            <person name="Arai W."/>
            <person name="Tsubouchi T."/>
            <person name="Morono Y."/>
            <person name="Uchiyama I."/>
            <person name="Ito T."/>
            <person name="Fujiyama A."/>
            <person name="Inagaki F."/>
            <person name="Takami H."/>
        </authorList>
    </citation>
    <scope>NUCLEOTIDE SEQUENCE</scope>
    <source>
        <strain evidence="7">Expedition CK06-06</strain>
    </source>
</reference>
<dbReference type="InterPro" id="IPR029753">
    <property type="entry name" value="D-isomer_DH_CS"/>
</dbReference>
<dbReference type="PROSITE" id="PS00670">
    <property type="entry name" value="D_2_HYDROXYACID_DH_2"/>
    <property type="match status" value="1"/>
</dbReference>
<dbReference type="Pfam" id="PF02826">
    <property type="entry name" value="2-Hacid_dh_C"/>
    <property type="match status" value="1"/>
</dbReference>
<evidence type="ECO:0000259" key="4">
    <source>
        <dbReference type="Pfam" id="PF00389"/>
    </source>
</evidence>
<evidence type="ECO:0000313" key="7">
    <source>
        <dbReference type="EMBL" id="GAG02898.1"/>
    </source>
</evidence>
<dbReference type="AlphaFoldDB" id="X0URJ2"/>
<dbReference type="PROSITE" id="PS00671">
    <property type="entry name" value="D_2_HYDROXYACID_DH_3"/>
    <property type="match status" value="1"/>
</dbReference>
<dbReference type="InterPro" id="IPR006140">
    <property type="entry name" value="D-isomer_DH_NAD-bd"/>
</dbReference>